<dbReference type="InterPro" id="IPR006600">
    <property type="entry name" value="HTH_CenpB_DNA-bd_dom"/>
</dbReference>
<reference evidence="6" key="3">
    <citation type="submission" date="2025-09" db="UniProtKB">
        <authorList>
            <consortium name="Ensembl"/>
        </authorList>
    </citation>
    <scope>IDENTIFICATION</scope>
</reference>
<dbReference type="GeneTree" id="ENSGT00940000154715"/>
<proteinExistence type="predicted"/>
<reference evidence="6 7" key="1">
    <citation type="submission" date="2009-12" db="EMBL/GenBank/DDBJ databases">
        <title>The Genome Sequence of Anolis carolinensis (Green Anole Lizard).</title>
        <authorList>
            <consortium name="The Genome Sequencing Platform"/>
            <person name="Di Palma F."/>
            <person name="Alfoldi J."/>
            <person name="Heiman D."/>
            <person name="Young S."/>
            <person name="Grabherr M."/>
            <person name="Johnson J."/>
            <person name="Lander E.S."/>
            <person name="Lindblad-Toh K."/>
        </authorList>
    </citation>
    <scope>NUCLEOTIDE SEQUENCE [LARGE SCALE GENOMIC DNA]</scope>
    <source>
        <strain evidence="6 7">JBL SC #1</strain>
    </source>
</reference>
<feature type="region of interest" description="Disordered" evidence="3">
    <location>
        <begin position="1"/>
        <end position="38"/>
    </location>
</feature>
<evidence type="ECO:0000256" key="3">
    <source>
        <dbReference type="SAM" id="MobiDB-lite"/>
    </source>
</evidence>
<protein>
    <recommendedName>
        <fullName evidence="8">HTH CENPB-type domain-containing protein</fullName>
    </recommendedName>
</protein>
<evidence type="ECO:0000313" key="7">
    <source>
        <dbReference type="Proteomes" id="UP000001646"/>
    </source>
</evidence>
<evidence type="ECO:0000256" key="1">
    <source>
        <dbReference type="ARBA" id="ARBA00023125"/>
    </source>
</evidence>
<dbReference type="Pfam" id="PF02023">
    <property type="entry name" value="SCAN"/>
    <property type="match status" value="1"/>
</dbReference>
<dbReference type="PANTHER" id="PTHR45935">
    <property type="entry name" value="PROTEIN ZBED8-RELATED"/>
    <property type="match status" value="1"/>
</dbReference>
<evidence type="ECO:0000256" key="2">
    <source>
        <dbReference type="ARBA" id="ARBA00023242"/>
    </source>
</evidence>
<accession>G1KX19</accession>
<dbReference type="KEGG" id="acs:103278141"/>
<evidence type="ECO:0008006" key="8">
    <source>
        <dbReference type="Google" id="ProtNLM"/>
    </source>
</evidence>
<dbReference type="PROSITE" id="PS51253">
    <property type="entry name" value="HTH_CENPB"/>
    <property type="match status" value="1"/>
</dbReference>
<evidence type="ECO:0000313" key="6">
    <source>
        <dbReference type="Ensembl" id="ENSACAP00000019767.2"/>
    </source>
</evidence>
<reference evidence="6" key="2">
    <citation type="submission" date="2025-08" db="UniProtKB">
        <authorList>
            <consortium name="Ensembl"/>
        </authorList>
    </citation>
    <scope>IDENTIFICATION</scope>
</reference>
<keyword evidence="2" id="KW-0539">Nucleus</keyword>
<dbReference type="SUPFAM" id="SSF47353">
    <property type="entry name" value="Retrovirus capsid dimerization domain-like"/>
    <property type="match status" value="1"/>
</dbReference>
<dbReference type="GO" id="GO:0003677">
    <property type="term" value="F:DNA binding"/>
    <property type="evidence" value="ECO:0007669"/>
    <property type="project" value="UniProtKB-KW"/>
</dbReference>
<dbReference type="InParanoid" id="G1KX19"/>
<dbReference type="Bgee" id="ENSACAG00000023124">
    <property type="expression patterns" value="Expressed in testis and 12 other cell types or tissues"/>
</dbReference>
<dbReference type="Proteomes" id="UP000001646">
    <property type="component" value="Chromosome 2"/>
</dbReference>
<dbReference type="AlphaFoldDB" id="G1KX19"/>
<dbReference type="SUPFAM" id="SSF46689">
    <property type="entry name" value="Homeodomain-like"/>
    <property type="match status" value="2"/>
</dbReference>
<dbReference type="Pfam" id="PF03221">
    <property type="entry name" value="HTH_Tnp_Tc5"/>
    <property type="match status" value="1"/>
</dbReference>
<dbReference type="PROSITE" id="PS50804">
    <property type="entry name" value="SCAN_BOX"/>
    <property type="match status" value="1"/>
</dbReference>
<dbReference type="GeneID" id="103278141"/>
<dbReference type="RefSeq" id="XP_008104149.1">
    <property type="nucleotide sequence ID" value="XM_008105942.3"/>
</dbReference>
<dbReference type="Gene3D" id="1.10.4020.10">
    <property type="entry name" value="DNA breaking-rejoining enzymes"/>
    <property type="match status" value="1"/>
</dbReference>
<dbReference type="PANTHER" id="PTHR45935:SF15">
    <property type="entry name" value="SCAN BOX DOMAIN-CONTAINING PROTEIN"/>
    <property type="match status" value="1"/>
</dbReference>
<name>G1KX19_ANOCA</name>
<feature type="domain" description="HTH CENPB-type" evidence="5">
    <location>
        <begin position="293"/>
        <end position="376"/>
    </location>
</feature>
<dbReference type="Ensembl" id="ENSACAT00000023919.2">
    <property type="protein sequence ID" value="ENSACAP00000019767.2"/>
    <property type="gene ID" value="ENSACAG00000023124.2"/>
</dbReference>
<dbReference type="InterPro" id="IPR009057">
    <property type="entry name" value="Homeodomain-like_sf"/>
</dbReference>
<sequence>MEKGRGSPAQMEIVLEPEVKTEEPDPPSPEGGGEPNEMWGRRSLEFQEEMGQDALNRKAVNSGVVCQIFRRVRFQENKSPRELCSQLHALCCLWLKPEKHTKAEMLDLVLLEQFLAVLPPEMERWVRESGPETSSQAVALAEGFLLSRAEEEKALQDEKQERQILQAQEVPLETSQNFPTKWIKLEEDNGTVSPGDGPRVLQRHNNTSLPDAGEMASVQQDQVRQTMGPKKVRAKKKRMMCLDIKHEIIKKHEQGVRVVDLARQYNRSPSMICTILKQKESIKATTPAKGITIISKLRSPVHGEMEELLLAWLTEKQLAGDTVTESIICEKARAIYGDLARRTPGTSMDEASEESFKASRGWLNNFKKRTGIHSVVVRREKKHPERVATSRALALCDDNCPTHFRNTLKGRKK</sequence>
<gene>
    <name evidence="6" type="primary">LOC103278141</name>
</gene>
<dbReference type="CDD" id="cd07936">
    <property type="entry name" value="SCAN"/>
    <property type="match status" value="1"/>
</dbReference>
<dbReference type="InterPro" id="IPR038269">
    <property type="entry name" value="SCAN_sf"/>
</dbReference>
<evidence type="ECO:0000259" key="5">
    <source>
        <dbReference type="PROSITE" id="PS51253"/>
    </source>
</evidence>
<dbReference type="FunFam" id="1.10.4020.10:FF:000005">
    <property type="entry name" value="Uncharacterized protein"/>
    <property type="match status" value="1"/>
</dbReference>
<organism evidence="6 7">
    <name type="scientific">Anolis carolinensis</name>
    <name type="common">Green anole</name>
    <name type="synonym">American chameleon</name>
    <dbReference type="NCBI Taxonomy" id="28377"/>
    <lineage>
        <taxon>Eukaryota</taxon>
        <taxon>Metazoa</taxon>
        <taxon>Chordata</taxon>
        <taxon>Craniata</taxon>
        <taxon>Vertebrata</taxon>
        <taxon>Euteleostomi</taxon>
        <taxon>Lepidosauria</taxon>
        <taxon>Squamata</taxon>
        <taxon>Bifurcata</taxon>
        <taxon>Unidentata</taxon>
        <taxon>Episquamata</taxon>
        <taxon>Toxicofera</taxon>
        <taxon>Iguania</taxon>
        <taxon>Dactyloidae</taxon>
        <taxon>Anolis</taxon>
    </lineage>
</organism>
<dbReference type="eggNOG" id="KOG1721">
    <property type="taxonomic scope" value="Eukaryota"/>
</dbReference>
<dbReference type="InterPro" id="IPR003309">
    <property type="entry name" value="SCAN_dom"/>
</dbReference>
<dbReference type="SMART" id="SM00431">
    <property type="entry name" value="SCAN"/>
    <property type="match status" value="1"/>
</dbReference>
<dbReference type="SMART" id="SM00674">
    <property type="entry name" value="CENPB"/>
    <property type="match status" value="1"/>
</dbReference>
<dbReference type="Gene3D" id="1.10.10.60">
    <property type="entry name" value="Homeodomain-like"/>
    <property type="match status" value="2"/>
</dbReference>
<dbReference type="OrthoDB" id="125347at2759"/>
<evidence type="ECO:0000259" key="4">
    <source>
        <dbReference type="PROSITE" id="PS50804"/>
    </source>
</evidence>
<feature type="domain" description="SCAN box" evidence="4">
    <location>
        <begin position="67"/>
        <end position="144"/>
    </location>
</feature>
<dbReference type="HOGENOM" id="CLU_002678_53_3_1"/>
<dbReference type="InterPro" id="IPR050916">
    <property type="entry name" value="SCAN-C2H2_zinc_finger"/>
</dbReference>
<keyword evidence="1" id="KW-0238">DNA-binding</keyword>
<keyword evidence="7" id="KW-1185">Reference proteome</keyword>